<protein>
    <submittedName>
        <fullName evidence="1">Uncharacterized protein</fullName>
    </submittedName>
</protein>
<evidence type="ECO:0000313" key="2">
    <source>
        <dbReference type="Proteomes" id="UP000192727"/>
    </source>
</evidence>
<dbReference type="AlphaFoldDB" id="A0A1V0UUA1"/>
<organism evidence="1 2">
    <name type="scientific">Paenibacillus larvae subsp. pulvifaciens</name>
    <dbReference type="NCBI Taxonomy" id="1477"/>
    <lineage>
        <taxon>Bacteria</taxon>
        <taxon>Bacillati</taxon>
        <taxon>Bacillota</taxon>
        <taxon>Bacilli</taxon>
        <taxon>Bacillales</taxon>
        <taxon>Paenibacillaceae</taxon>
        <taxon>Paenibacillus</taxon>
    </lineage>
</organism>
<dbReference type="EMBL" id="CP020557">
    <property type="protein sequence ID" value="ARF68803.1"/>
    <property type="molecule type" value="Genomic_DNA"/>
</dbReference>
<reference evidence="1 2" key="1">
    <citation type="submission" date="2017-03" db="EMBL/GenBank/DDBJ databases">
        <title>Paenibacillus larvae genome sequencing.</title>
        <authorList>
            <person name="Dingman D.W."/>
        </authorList>
    </citation>
    <scope>NUCLEOTIDE SEQUENCE [LARGE SCALE GENOMIC DNA]</scope>
    <source>
        <strain evidence="1 2">SAG 10367</strain>
    </source>
</reference>
<name>A0A1V0UUA1_9BACL</name>
<sequence length="79" mass="9260">MPEEAAVLADAAPPTASEDTKAAVSAMERSFFILMTFPFRACWWCVFIFLFRRLFYRYKTGKFLEESGKGRFQANYWLQ</sequence>
<dbReference type="Proteomes" id="UP000192727">
    <property type="component" value="Chromosome"/>
</dbReference>
<proteinExistence type="predicted"/>
<accession>A0A1V0UUA1</accession>
<evidence type="ECO:0000313" key="1">
    <source>
        <dbReference type="EMBL" id="ARF68803.1"/>
    </source>
</evidence>
<gene>
    <name evidence="1" type="ORF">B7C51_14905</name>
</gene>